<dbReference type="Gene3D" id="3.90.550.10">
    <property type="entry name" value="Spore Coat Polysaccharide Biosynthesis Protein SpsA, Chain A"/>
    <property type="match status" value="1"/>
</dbReference>
<feature type="transmembrane region" description="Helical" evidence="1">
    <location>
        <begin position="213"/>
        <end position="230"/>
    </location>
</feature>
<keyword evidence="3" id="KW-0808">Transferase</keyword>
<dbReference type="STRING" id="1945521.A1232T_02330"/>
<proteinExistence type="predicted"/>
<dbReference type="OrthoDB" id="9179616at2"/>
<organism evidence="3 4">
    <name type="scientific">Psychrobacter piechaudii</name>
    <dbReference type="NCBI Taxonomy" id="1945521"/>
    <lineage>
        <taxon>Bacteria</taxon>
        <taxon>Pseudomonadati</taxon>
        <taxon>Pseudomonadota</taxon>
        <taxon>Gammaproteobacteria</taxon>
        <taxon>Moraxellales</taxon>
        <taxon>Moraxellaceae</taxon>
        <taxon>Psychrobacter</taxon>
    </lineage>
</organism>
<dbReference type="Proteomes" id="UP000188357">
    <property type="component" value="Unassembled WGS sequence"/>
</dbReference>
<keyword evidence="1" id="KW-0472">Membrane</keyword>
<dbReference type="GO" id="GO:0016740">
    <property type="term" value="F:transferase activity"/>
    <property type="evidence" value="ECO:0007669"/>
    <property type="project" value="UniProtKB-KW"/>
</dbReference>
<keyword evidence="1" id="KW-1133">Transmembrane helix</keyword>
<dbReference type="InterPro" id="IPR029044">
    <property type="entry name" value="Nucleotide-diphossugar_trans"/>
</dbReference>
<dbReference type="InterPro" id="IPR005069">
    <property type="entry name" value="Nucl-diP-sugar_transferase"/>
</dbReference>
<dbReference type="SUPFAM" id="SSF53448">
    <property type="entry name" value="Nucleotide-diphospho-sugar transferases"/>
    <property type="match status" value="1"/>
</dbReference>
<sequence length="231" mass="26738">MTELIETDSIININDQHSFIVCCFYTESYHEHAMRLKSSLDKFSLSYYFSQVEDAGYWEANTRLKPHFVMECLNKFPEKDVLYLDADAIVKQPIDYFNNVTADVAFYKTKGMPSMSHDYLASTMFFKNTEPTKALVQQWITEQVDGKNTQVDQDSLDQAMIKFENKISVEPLPAGYIKIFDKDYEGEIYIEQYQASRSQTKLRRQKIRQRNRIVGVVLLGAVLVATYVIAG</sequence>
<keyword evidence="1" id="KW-0812">Transmembrane</keyword>
<evidence type="ECO:0000259" key="2">
    <source>
        <dbReference type="Pfam" id="PF03407"/>
    </source>
</evidence>
<evidence type="ECO:0000313" key="3">
    <source>
        <dbReference type="EMBL" id="SJM73124.1"/>
    </source>
</evidence>
<keyword evidence="4" id="KW-1185">Reference proteome</keyword>
<dbReference type="RefSeq" id="WP_077452110.1">
    <property type="nucleotide sequence ID" value="NZ_FUGE01000267.1"/>
</dbReference>
<evidence type="ECO:0000256" key="1">
    <source>
        <dbReference type="SAM" id="Phobius"/>
    </source>
</evidence>
<reference evidence="3 4" key="1">
    <citation type="submission" date="2017-02" db="EMBL/GenBank/DDBJ databases">
        <authorList>
            <person name="Peterson S.W."/>
        </authorList>
    </citation>
    <scope>NUCLEOTIDE SEQUENCE [LARGE SCALE GENOMIC DNA]</scope>
    <source>
        <strain evidence="3">Psychrobacter_piechaudii</strain>
    </source>
</reference>
<protein>
    <submittedName>
        <fullName evidence="3">Nucleotide-diphospho-sugar transferase</fullName>
    </submittedName>
</protein>
<name>A0A1R4GYA5_9GAMM</name>
<gene>
    <name evidence="3" type="ORF">A1232T_02330</name>
</gene>
<dbReference type="Pfam" id="PF03407">
    <property type="entry name" value="Nucleotid_trans"/>
    <property type="match status" value="1"/>
</dbReference>
<accession>A0A1R4GYA5</accession>
<feature type="domain" description="Nucleotide-diphospho-sugar transferase" evidence="2">
    <location>
        <begin position="78"/>
        <end position="182"/>
    </location>
</feature>
<evidence type="ECO:0000313" key="4">
    <source>
        <dbReference type="Proteomes" id="UP000188357"/>
    </source>
</evidence>
<dbReference type="EMBL" id="FUGE01000267">
    <property type="protein sequence ID" value="SJM73124.1"/>
    <property type="molecule type" value="Genomic_DNA"/>
</dbReference>
<dbReference type="AlphaFoldDB" id="A0A1R4GYA5"/>